<dbReference type="InterPro" id="IPR003453">
    <property type="entry name" value="ABC_MlaE_roteobac"/>
</dbReference>
<feature type="transmembrane region" description="Helical" evidence="7">
    <location>
        <begin position="66"/>
        <end position="84"/>
    </location>
</feature>
<feature type="transmembrane region" description="Helical" evidence="7">
    <location>
        <begin position="120"/>
        <end position="142"/>
    </location>
</feature>
<dbReference type="Pfam" id="PF02405">
    <property type="entry name" value="MlaE"/>
    <property type="match status" value="1"/>
</dbReference>
<dbReference type="RefSeq" id="YP_009393657.1">
    <property type="nucleotide sequence ID" value="NC_035269.1"/>
</dbReference>
<keyword evidence="5 7" id="KW-1133">Transmembrane helix</keyword>
<keyword evidence="6 7" id="KW-0472">Membrane</keyword>
<keyword evidence="3" id="KW-0813">Transport</keyword>
<name>A0A1Z1M8C8_9FLOR</name>
<dbReference type="GeneID" id="33355390"/>
<organism evidence="8">
    <name type="scientific">Caloglossa beccarii</name>
    <dbReference type="NCBI Taxonomy" id="131038"/>
    <lineage>
        <taxon>Eukaryota</taxon>
        <taxon>Rhodophyta</taxon>
        <taxon>Florideophyceae</taxon>
        <taxon>Rhodymeniophycidae</taxon>
        <taxon>Ceramiales</taxon>
        <taxon>Delesseriaceae</taxon>
        <taxon>Caloglossa</taxon>
    </lineage>
</organism>
<evidence type="ECO:0000256" key="6">
    <source>
        <dbReference type="ARBA" id="ARBA00023136"/>
    </source>
</evidence>
<reference evidence="8" key="1">
    <citation type="journal article" date="2017" name="J. Phycol.">
        <title>Analysis of chloroplast genomes and a supermatrix inform reclassification of the Rhodomelaceae (Rhodophyta).</title>
        <authorList>
            <person name="Diaz-Tapia P."/>
            <person name="Maggs C.A."/>
            <person name="West J.A."/>
            <person name="Verbruggen H."/>
        </authorList>
    </citation>
    <scope>NUCLEOTIDE SEQUENCE</scope>
    <source>
        <strain evidence="8">JW4523</strain>
    </source>
</reference>
<proteinExistence type="inferred from homology"/>
<dbReference type="InterPro" id="IPR030802">
    <property type="entry name" value="Permease_MalE"/>
</dbReference>
<evidence type="ECO:0000256" key="2">
    <source>
        <dbReference type="ARBA" id="ARBA00007556"/>
    </source>
</evidence>
<dbReference type="EMBL" id="MF101422">
    <property type="protein sequence ID" value="ARW62219.1"/>
    <property type="molecule type" value="Genomic_DNA"/>
</dbReference>
<evidence type="ECO:0000256" key="3">
    <source>
        <dbReference type="ARBA" id="ARBA00022448"/>
    </source>
</evidence>
<dbReference type="PANTHER" id="PTHR30188">
    <property type="entry name" value="ABC TRANSPORTER PERMEASE PROTEIN-RELATED"/>
    <property type="match status" value="1"/>
</dbReference>
<feature type="transmembrane region" description="Helical" evidence="7">
    <location>
        <begin position="189"/>
        <end position="210"/>
    </location>
</feature>
<evidence type="ECO:0000256" key="5">
    <source>
        <dbReference type="ARBA" id="ARBA00022989"/>
    </source>
</evidence>
<dbReference type="NCBIfam" id="TIGR00056">
    <property type="entry name" value="MlaE family lipid ABC transporter permease subunit"/>
    <property type="match status" value="1"/>
</dbReference>
<feature type="transmembrane region" description="Helical" evidence="7">
    <location>
        <begin position="148"/>
        <end position="168"/>
    </location>
</feature>
<sequence length="255" mass="28493">MVKYTSRVIKSFKLFFTLFNVYNFHNIKLLNISQQIQVLYPSSLLVVIITAFFMGLVFSLQIVKEFIYLNAINLVGSIITLAFLRELSPVLTSIILIGKIGSYFTAELGTMVITEQIEILYILGINPINYLIIPRIISFIVILPIFNLISFITSICSSCFICFCLYNVDANLFFDSILSSLSFIDIIKSCLKVIVFGFFISIISCVWGLTTQGGSKGVGISTTSAVVTSLLIVCMLDFILSYFLFNSLDSSLKIT</sequence>
<dbReference type="GO" id="GO:0005548">
    <property type="term" value="F:phospholipid transporter activity"/>
    <property type="evidence" value="ECO:0007669"/>
    <property type="project" value="TreeGrafter"/>
</dbReference>
<evidence type="ECO:0000256" key="1">
    <source>
        <dbReference type="ARBA" id="ARBA00004141"/>
    </source>
</evidence>
<comment type="subcellular location">
    <subcellularLocation>
        <location evidence="1">Membrane</location>
        <topology evidence="1">Multi-pass membrane protein</topology>
    </subcellularLocation>
</comment>
<dbReference type="GO" id="GO:0043190">
    <property type="term" value="C:ATP-binding cassette (ABC) transporter complex"/>
    <property type="evidence" value="ECO:0007669"/>
    <property type="project" value="InterPro"/>
</dbReference>
<keyword evidence="8" id="KW-0934">Plastid</keyword>
<evidence type="ECO:0000256" key="4">
    <source>
        <dbReference type="ARBA" id="ARBA00022692"/>
    </source>
</evidence>
<feature type="transmembrane region" description="Helical" evidence="7">
    <location>
        <begin position="90"/>
        <end position="113"/>
    </location>
</feature>
<keyword evidence="8" id="KW-0150">Chloroplast</keyword>
<gene>
    <name evidence="8" type="primary">ycf63</name>
</gene>
<evidence type="ECO:0008006" key="9">
    <source>
        <dbReference type="Google" id="ProtNLM"/>
    </source>
</evidence>
<dbReference type="AlphaFoldDB" id="A0A1Z1M8C8"/>
<protein>
    <recommendedName>
        <fullName evidence="9">ABC transporter permease</fullName>
    </recommendedName>
</protein>
<geneLocation type="chloroplast" evidence="8"/>
<dbReference type="PANTHER" id="PTHR30188:SF4">
    <property type="entry name" value="PROTEIN TRIGALACTOSYLDIACYLGLYCEROL 1, CHLOROPLASTIC"/>
    <property type="match status" value="1"/>
</dbReference>
<accession>A0A1Z1M8C8</accession>
<keyword evidence="4 7" id="KW-0812">Transmembrane</keyword>
<comment type="similarity">
    <text evidence="2 7">Belongs to the MlaE permease family.</text>
</comment>
<feature type="transmembrane region" description="Helical" evidence="7">
    <location>
        <begin position="38"/>
        <end position="59"/>
    </location>
</feature>
<feature type="transmembrane region" description="Helical" evidence="7">
    <location>
        <begin position="222"/>
        <end position="245"/>
    </location>
</feature>
<evidence type="ECO:0000313" key="8">
    <source>
        <dbReference type="EMBL" id="ARW62219.1"/>
    </source>
</evidence>
<evidence type="ECO:0000256" key="7">
    <source>
        <dbReference type="RuleBase" id="RU362044"/>
    </source>
</evidence>